<organism evidence="1 2">
    <name type="scientific">Rhizophagus irregularis (strain DAOM 181602 / DAOM 197198 / MUCL 43194)</name>
    <name type="common">Arbuscular mycorrhizal fungus</name>
    <name type="synonym">Glomus intraradices</name>
    <dbReference type="NCBI Taxonomy" id="747089"/>
    <lineage>
        <taxon>Eukaryota</taxon>
        <taxon>Fungi</taxon>
        <taxon>Fungi incertae sedis</taxon>
        <taxon>Mucoromycota</taxon>
        <taxon>Glomeromycotina</taxon>
        <taxon>Glomeromycetes</taxon>
        <taxon>Glomerales</taxon>
        <taxon>Glomeraceae</taxon>
        <taxon>Rhizophagus</taxon>
    </lineage>
</organism>
<accession>A0A2P4QEI3</accession>
<proteinExistence type="predicted"/>
<name>A0A2P4QEI3_RHIID</name>
<keyword evidence="2" id="KW-1185">Reference proteome</keyword>
<evidence type="ECO:0000313" key="1">
    <source>
        <dbReference type="EMBL" id="POG76048.1"/>
    </source>
</evidence>
<dbReference type="AlphaFoldDB" id="A0A2P4QEI3"/>
<dbReference type="EMBL" id="AUPC02000054">
    <property type="protein sequence ID" value="POG76048.1"/>
    <property type="molecule type" value="Genomic_DNA"/>
</dbReference>
<feature type="non-terminal residue" evidence="1">
    <location>
        <position position="1"/>
    </location>
</feature>
<evidence type="ECO:0000313" key="2">
    <source>
        <dbReference type="Proteomes" id="UP000018888"/>
    </source>
</evidence>
<protein>
    <submittedName>
        <fullName evidence="1">Uncharacterized protein</fullName>
    </submittedName>
</protein>
<sequence length="54" mass="6623">THLHLYTPTLYDIKYLSGTSNFCFHTLSFFFHQEKVQKETLPLFVFYYNLFSFF</sequence>
<gene>
    <name evidence="1" type="ORF">GLOIN_2v1559555</name>
</gene>
<reference evidence="1 2" key="1">
    <citation type="journal article" date="2013" name="Proc. Natl. Acad. Sci. U.S.A.">
        <title>Genome of an arbuscular mycorrhizal fungus provides insight into the oldest plant symbiosis.</title>
        <authorList>
            <person name="Tisserant E."/>
            <person name="Malbreil M."/>
            <person name="Kuo A."/>
            <person name="Kohler A."/>
            <person name="Symeonidi A."/>
            <person name="Balestrini R."/>
            <person name="Charron P."/>
            <person name="Duensing N."/>
            <person name="Frei Dit Frey N."/>
            <person name="Gianinazzi-Pearson V."/>
            <person name="Gilbert L.B."/>
            <person name="Handa Y."/>
            <person name="Herr J.R."/>
            <person name="Hijri M."/>
            <person name="Koul R."/>
            <person name="Kawaguchi M."/>
            <person name="Krajinski F."/>
            <person name="Lammers P.J."/>
            <person name="Masclaux F.G."/>
            <person name="Murat C."/>
            <person name="Morin E."/>
            <person name="Ndikumana S."/>
            <person name="Pagni M."/>
            <person name="Petitpierre D."/>
            <person name="Requena N."/>
            <person name="Rosikiewicz P."/>
            <person name="Riley R."/>
            <person name="Saito K."/>
            <person name="San Clemente H."/>
            <person name="Shapiro H."/>
            <person name="van Tuinen D."/>
            <person name="Becard G."/>
            <person name="Bonfante P."/>
            <person name="Paszkowski U."/>
            <person name="Shachar-Hill Y.Y."/>
            <person name="Tuskan G.A."/>
            <person name="Young P.W."/>
            <person name="Sanders I.R."/>
            <person name="Henrissat B."/>
            <person name="Rensing S.A."/>
            <person name="Grigoriev I.V."/>
            <person name="Corradi N."/>
            <person name="Roux C."/>
            <person name="Martin F."/>
        </authorList>
    </citation>
    <scope>NUCLEOTIDE SEQUENCE [LARGE SCALE GENOMIC DNA]</scope>
    <source>
        <strain evidence="1 2">DAOM 197198</strain>
    </source>
</reference>
<dbReference type="Proteomes" id="UP000018888">
    <property type="component" value="Unassembled WGS sequence"/>
</dbReference>
<reference evidence="1 2" key="2">
    <citation type="journal article" date="2018" name="New Phytol.">
        <title>High intraspecific genome diversity in the model arbuscular mycorrhizal symbiont Rhizophagus irregularis.</title>
        <authorList>
            <person name="Chen E.C.H."/>
            <person name="Morin E."/>
            <person name="Beaudet D."/>
            <person name="Noel J."/>
            <person name="Yildirir G."/>
            <person name="Ndikumana S."/>
            <person name="Charron P."/>
            <person name="St-Onge C."/>
            <person name="Giorgi J."/>
            <person name="Kruger M."/>
            <person name="Marton T."/>
            <person name="Ropars J."/>
            <person name="Grigoriev I.V."/>
            <person name="Hainaut M."/>
            <person name="Henrissat B."/>
            <person name="Roux C."/>
            <person name="Martin F."/>
            <person name="Corradi N."/>
        </authorList>
    </citation>
    <scope>NUCLEOTIDE SEQUENCE [LARGE SCALE GENOMIC DNA]</scope>
    <source>
        <strain evidence="1 2">DAOM 197198</strain>
    </source>
</reference>
<comment type="caution">
    <text evidence="1">The sequence shown here is derived from an EMBL/GenBank/DDBJ whole genome shotgun (WGS) entry which is preliminary data.</text>
</comment>